<organism evidence="1 2">
    <name type="scientific">Bauhinia variegata</name>
    <name type="common">Purple orchid tree</name>
    <name type="synonym">Phanera variegata</name>
    <dbReference type="NCBI Taxonomy" id="167791"/>
    <lineage>
        <taxon>Eukaryota</taxon>
        <taxon>Viridiplantae</taxon>
        <taxon>Streptophyta</taxon>
        <taxon>Embryophyta</taxon>
        <taxon>Tracheophyta</taxon>
        <taxon>Spermatophyta</taxon>
        <taxon>Magnoliopsida</taxon>
        <taxon>eudicotyledons</taxon>
        <taxon>Gunneridae</taxon>
        <taxon>Pentapetalae</taxon>
        <taxon>rosids</taxon>
        <taxon>fabids</taxon>
        <taxon>Fabales</taxon>
        <taxon>Fabaceae</taxon>
        <taxon>Cercidoideae</taxon>
        <taxon>Cercideae</taxon>
        <taxon>Bauhiniinae</taxon>
        <taxon>Bauhinia</taxon>
    </lineage>
</organism>
<gene>
    <name evidence="1" type="ORF">L6164_006244</name>
</gene>
<dbReference type="Proteomes" id="UP000828941">
    <property type="component" value="Chromosome 3"/>
</dbReference>
<proteinExistence type="predicted"/>
<evidence type="ECO:0000313" key="2">
    <source>
        <dbReference type="Proteomes" id="UP000828941"/>
    </source>
</evidence>
<keyword evidence="2" id="KW-1185">Reference proteome</keyword>
<evidence type="ECO:0000313" key="1">
    <source>
        <dbReference type="EMBL" id="KAI4351946.1"/>
    </source>
</evidence>
<accession>A0ACB9PWH5</accession>
<reference evidence="1 2" key="1">
    <citation type="journal article" date="2022" name="DNA Res.">
        <title>Chromosomal-level genome assembly of the orchid tree Bauhinia variegata (Leguminosae; Cercidoideae) supports the allotetraploid origin hypothesis of Bauhinia.</title>
        <authorList>
            <person name="Zhong Y."/>
            <person name="Chen Y."/>
            <person name="Zheng D."/>
            <person name="Pang J."/>
            <person name="Liu Y."/>
            <person name="Luo S."/>
            <person name="Meng S."/>
            <person name="Qian L."/>
            <person name="Wei D."/>
            <person name="Dai S."/>
            <person name="Zhou R."/>
        </authorList>
    </citation>
    <scope>NUCLEOTIDE SEQUENCE [LARGE SCALE GENOMIC DNA]</scope>
    <source>
        <strain evidence="1">BV-YZ2020</strain>
    </source>
</reference>
<protein>
    <submittedName>
        <fullName evidence="1">Uncharacterized protein</fullName>
    </submittedName>
</protein>
<name>A0ACB9PWH5_BAUVA</name>
<dbReference type="EMBL" id="CM039428">
    <property type="protein sequence ID" value="KAI4351946.1"/>
    <property type="molecule type" value="Genomic_DNA"/>
</dbReference>
<sequence>MVVGTNGYELRDESFWLDTAQGFWDMVDADWDVVQDIKVCVSKHVVDVDDPSVFIGFRVEYGVGSHGGFALASGMVMAYAVGPQRLL</sequence>
<comment type="caution">
    <text evidence="1">The sequence shown here is derived from an EMBL/GenBank/DDBJ whole genome shotgun (WGS) entry which is preliminary data.</text>
</comment>